<evidence type="ECO:0000256" key="3">
    <source>
        <dbReference type="ARBA" id="ARBA00022630"/>
    </source>
</evidence>
<dbReference type="Pfam" id="PF00743">
    <property type="entry name" value="FMO-like"/>
    <property type="match status" value="1"/>
</dbReference>
<dbReference type="InterPro" id="IPR020946">
    <property type="entry name" value="Flavin_mOase-like"/>
</dbReference>
<keyword evidence="8" id="KW-1185">Reference proteome</keyword>
<dbReference type="GO" id="GO:0050661">
    <property type="term" value="F:NADP binding"/>
    <property type="evidence" value="ECO:0007669"/>
    <property type="project" value="InterPro"/>
</dbReference>
<dbReference type="PRINTS" id="PR00370">
    <property type="entry name" value="FMOXYGENASE"/>
</dbReference>
<name>A0A370IDC1_9NOCA</name>
<evidence type="ECO:0000256" key="2">
    <source>
        <dbReference type="ARBA" id="ARBA00010139"/>
    </source>
</evidence>
<proteinExistence type="inferred from homology"/>
<dbReference type="InterPro" id="IPR050346">
    <property type="entry name" value="FMO-like"/>
</dbReference>
<dbReference type="Proteomes" id="UP000254869">
    <property type="component" value="Unassembled WGS sequence"/>
</dbReference>
<comment type="similarity">
    <text evidence="1">Belongs to the FMO family.</text>
</comment>
<evidence type="ECO:0000256" key="4">
    <source>
        <dbReference type="ARBA" id="ARBA00022827"/>
    </source>
</evidence>
<gene>
    <name evidence="7" type="ORF">DFR76_103465</name>
</gene>
<accession>A0A370IDC1</accession>
<evidence type="ECO:0000256" key="5">
    <source>
        <dbReference type="ARBA" id="ARBA00022857"/>
    </source>
</evidence>
<keyword evidence="6" id="KW-0560">Oxidoreductase</keyword>
<dbReference type="SUPFAM" id="SSF51905">
    <property type="entry name" value="FAD/NAD(P)-binding domain"/>
    <property type="match status" value="2"/>
</dbReference>
<evidence type="ECO:0000313" key="8">
    <source>
        <dbReference type="Proteomes" id="UP000254869"/>
    </source>
</evidence>
<evidence type="ECO:0000313" key="7">
    <source>
        <dbReference type="EMBL" id="RDI67394.1"/>
    </source>
</evidence>
<evidence type="ECO:0000256" key="1">
    <source>
        <dbReference type="ARBA" id="ARBA00009183"/>
    </source>
</evidence>
<dbReference type="GO" id="GO:0004499">
    <property type="term" value="F:N,N-dimethylaniline monooxygenase activity"/>
    <property type="evidence" value="ECO:0007669"/>
    <property type="project" value="InterPro"/>
</dbReference>
<dbReference type="GO" id="GO:0050660">
    <property type="term" value="F:flavin adenine dinucleotide binding"/>
    <property type="evidence" value="ECO:0007669"/>
    <property type="project" value="InterPro"/>
</dbReference>
<comment type="caution">
    <text evidence="7">The sequence shown here is derived from an EMBL/GenBank/DDBJ whole genome shotgun (WGS) entry which is preliminary data.</text>
</comment>
<keyword evidence="4" id="KW-0274">FAD</keyword>
<reference evidence="7 8" key="1">
    <citation type="submission" date="2018-07" db="EMBL/GenBank/DDBJ databases">
        <title>Genomic Encyclopedia of Type Strains, Phase IV (KMG-IV): sequencing the most valuable type-strain genomes for metagenomic binning, comparative biology and taxonomic classification.</title>
        <authorList>
            <person name="Goeker M."/>
        </authorList>
    </citation>
    <scope>NUCLEOTIDE SEQUENCE [LARGE SCALE GENOMIC DNA]</scope>
    <source>
        <strain evidence="7 8">DSM 44290</strain>
    </source>
</reference>
<dbReference type="EMBL" id="QQBC01000003">
    <property type="protein sequence ID" value="RDI67394.1"/>
    <property type="molecule type" value="Genomic_DNA"/>
</dbReference>
<dbReference type="AlphaFoldDB" id="A0A370IDC1"/>
<dbReference type="InterPro" id="IPR000960">
    <property type="entry name" value="Flavin_mOase"/>
</dbReference>
<comment type="similarity">
    <text evidence="2">Belongs to the FAD-binding monooxygenase family.</text>
</comment>
<dbReference type="STRING" id="1210086.GCA_001613105_04375"/>
<organism evidence="7 8">
    <name type="scientific">Nocardia pseudobrasiliensis</name>
    <dbReference type="NCBI Taxonomy" id="45979"/>
    <lineage>
        <taxon>Bacteria</taxon>
        <taxon>Bacillati</taxon>
        <taxon>Actinomycetota</taxon>
        <taxon>Actinomycetes</taxon>
        <taxon>Mycobacteriales</taxon>
        <taxon>Nocardiaceae</taxon>
        <taxon>Nocardia</taxon>
    </lineage>
</organism>
<dbReference type="Gene3D" id="3.50.50.60">
    <property type="entry name" value="FAD/NAD(P)-binding domain"/>
    <property type="match status" value="2"/>
</dbReference>
<sequence>MSVEFGRVVIVGAGISGLVTARILRDDGFDVTVIEKEPMIGGVWAESRAYPGLRTNNSQQTYVYTDHLWDPSADQFPTAEQVRDYLGSYVARFELGDLLRLSTEVLRVERNDTGFEVEARGPDGAIRLDCDYVVVCAGTYSVPVMPEFEGGESFTGAVMHSSTVTDPALLEDKRVVVVGAGKSALDAATWAAKYGRRSTLVFRRPHWMVPRYLPGGIPTDHFTLGRISEMFVPYYRLNRVERFLHGPGAVLPWLFWRFIGRLFRTLLRMPAAMVPDEPFDRGRDNLGFVSEFYSLARAGRVDMLRDRVAALDGDEVVLASGKRVTADIVVCATGFRQDLRFLAPELREAVAPGGRFALYRHILSPTEPRLACIGFASSTACTLTAEMSAHWLAQVFAGELVLPTTAEMTAEIQQAQDWLAAEFPARPQGYYIGQHLTRHIDALLTDMGLPTRRTRNIFTEYFGTFGPARYRDVAAQRRATKTVARSVLS</sequence>
<dbReference type="InterPro" id="IPR036188">
    <property type="entry name" value="FAD/NAD-bd_sf"/>
</dbReference>
<protein>
    <submittedName>
        <fullName evidence="7">Cation diffusion facilitator CzcD-associated flavoprotein CzcO</fullName>
    </submittedName>
</protein>
<keyword evidence="3" id="KW-0285">Flavoprotein</keyword>
<evidence type="ECO:0000256" key="6">
    <source>
        <dbReference type="ARBA" id="ARBA00023002"/>
    </source>
</evidence>
<dbReference type="PANTHER" id="PTHR23023">
    <property type="entry name" value="DIMETHYLANILINE MONOOXYGENASE"/>
    <property type="match status" value="1"/>
</dbReference>
<dbReference type="PIRSF" id="PIRSF000332">
    <property type="entry name" value="FMO"/>
    <property type="match status" value="1"/>
</dbReference>
<keyword evidence="5" id="KW-0521">NADP</keyword>